<comment type="caution">
    <text evidence="1">The sequence shown here is derived from an EMBL/GenBank/DDBJ whole genome shotgun (WGS) entry which is preliminary data.</text>
</comment>
<name>A0A2A6D4S2_SALER</name>
<organism evidence="1">
    <name type="scientific">Salmonella enterica</name>
    <name type="common">Salmonella choleraesuis</name>
    <dbReference type="NCBI Taxonomy" id="28901"/>
    <lineage>
        <taxon>Bacteria</taxon>
        <taxon>Pseudomonadati</taxon>
        <taxon>Pseudomonadota</taxon>
        <taxon>Gammaproteobacteria</taxon>
        <taxon>Enterobacterales</taxon>
        <taxon>Enterobacteriaceae</taxon>
        <taxon>Salmonella</taxon>
    </lineage>
</organism>
<dbReference type="RefSeq" id="WP_071790371.1">
    <property type="nucleotide sequence ID" value="NZ_MLSY01000014.1"/>
</dbReference>
<gene>
    <name evidence="1" type="primary">tap</name>
    <name evidence="1" type="ORF">CIC26_23020</name>
</gene>
<dbReference type="AlphaFoldDB" id="A0A2A6D4S2"/>
<sequence length="26" mass="2935">MCMLRKLQEPILCLLLPCNISAGRCD</sequence>
<evidence type="ECO:0000313" key="1">
    <source>
        <dbReference type="EMBL" id="PDN80962.1"/>
    </source>
</evidence>
<reference evidence="1" key="1">
    <citation type="submission" date="2017-08" db="EMBL/GenBank/DDBJ databases">
        <title>Whole genome sequencing of Salmonella enterica.</title>
        <authorList>
            <person name="Bell R."/>
            <person name="Levy K."/>
        </authorList>
    </citation>
    <scope>NUCLEOTIDE SEQUENCE [LARGE SCALE GENOMIC DNA]</scope>
    <source>
        <strain evidence="1">CFSAN060805</strain>
    </source>
</reference>
<protein>
    <submittedName>
        <fullName evidence="1">RepA leader peptide Tap</fullName>
    </submittedName>
</protein>
<dbReference type="EMBL" id="NPLM01000013">
    <property type="protein sequence ID" value="PDN80962.1"/>
    <property type="molecule type" value="Genomic_DNA"/>
</dbReference>
<dbReference type="NCBIfam" id="TIGR03475">
    <property type="entry name" value="tap_IncFII_lead"/>
    <property type="match status" value="1"/>
</dbReference>
<proteinExistence type="predicted"/>
<dbReference type="Proteomes" id="UP000873581">
    <property type="component" value="Unassembled WGS sequence"/>
</dbReference>
<accession>A0A2A6D4S2</accession>
<dbReference type="Pfam" id="PF08048">
    <property type="entry name" value="RepA1_leader"/>
    <property type="match status" value="1"/>
</dbReference>
<dbReference type="InterPro" id="IPR012605">
    <property type="entry name" value="RepA1_leader_peptide_Tap"/>
</dbReference>